<organism evidence="8 9">
    <name type="scientific">Thiocystis violascens (strain ATCC 17096 / DSM 198 / 6111)</name>
    <name type="common">Chromatium violascens</name>
    <dbReference type="NCBI Taxonomy" id="765911"/>
    <lineage>
        <taxon>Bacteria</taxon>
        <taxon>Pseudomonadati</taxon>
        <taxon>Pseudomonadota</taxon>
        <taxon>Gammaproteobacteria</taxon>
        <taxon>Chromatiales</taxon>
        <taxon>Chromatiaceae</taxon>
        <taxon>Thiocystis</taxon>
    </lineage>
</organism>
<evidence type="ECO:0000256" key="4">
    <source>
        <dbReference type="ARBA" id="ARBA00023267"/>
    </source>
</evidence>
<keyword evidence="6" id="KW-0238">DNA-binding</keyword>
<evidence type="ECO:0000256" key="5">
    <source>
        <dbReference type="ARBA" id="ARBA00047846"/>
    </source>
</evidence>
<dbReference type="InterPro" id="IPR045864">
    <property type="entry name" value="aa-tRNA-synth_II/BPL/LPL"/>
</dbReference>
<sequence length="330" mass="35455">MERHLALIRLLADGQFHSGEAIARHLGISRVAVWKALRKSAEHYGLALESVRGRGYRLPASLELLDTERILASLSLAGRAGLACLEIHDQIDSTNAFLMREAAAGAPSGTACLAERQSAGRGRRGRVWVSPFGVNLYLSLLWRTPLAPSALGGASLAAGAVVANVLRTAGARDLALKWPNDLLWHGRKLAGLLLEVAGESQGPSHLVVGVGINLRMDPAQGSDIDQPWTDLHQVLDGRPLSRNELVARLLEALLAALETFGREGLEPFLDQWRRFDAFLGQPVRLLSGAETGTHRGIEGIHAGIASDGSLQLETADGLRRFQAGEVSLRP</sequence>
<keyword evidence="9" id="KW-1185">Reference proteome</keyword>
<evidence type="ECO:0000256" key="2">
    <source>
        <dbReference type="ARBA" id="ARBA00022741"/>
    </source>
</evidence>
<evidence type="ECO:0000313" key="8">
    <source>
        <dbReference type="EMBL" id="AFL72738.1"/>
    </source>
</evidence>
<comment type="function">
    <text evidence="6">Acts both as a biotin--[acetyl-CoA-carboxylase] ligase and a biotin-operon repressor. In the presence of ATP, BirA activates biotin to form the BirA-biotinyl-5'-adenylate (BirA-bio-5'-AMP or holoBirA) complex. HoloBirA can either transfer the biotinyl moiety to the biotin carboxyl carrier protein (BCCP) subunit of acetyl-CoA carboxylase, or bind to the biotin operator site and inhibit transcription of the operon.</text>
</comment>
<feature type="DNA-binding region" description="H-T-H motif" evidence="6">
    <location>
        <begin position="19"/>
        <end position="38"/>
    </location>
</feature>
<dbReference type="STRING" id="765911.Thivi_0684"/>
<evidence type="ECO:0000259" key="7">
    <source>
        <dbReference type="PROSITE" id="PS51733"/>
    </source>
</evidence>
<dbReference type="NCBIfam" id="NF008847">
    <property type="entry name" value="PRK11886.1-2"/>
    <property type="match status" value="1"/>
</dbReference>
<dbReference type="PROSITE" id="PS51733">
    <property type="entry name" value="BPL_LPL_CATALYTIC"/>
    <property type="match status" value="1"/>
</dbReference>
<dbReference type="HAMAP" id="MF_00978">
    <property type="entry name" value="Bifunct_BirA"/>
    <property type="match status" value="1"/>
</dbReference>
<keyword evidence="2 6" id="KW-0547">Nucleotide-binding</keyword>
<protein>
    <recommendedName>
        <fullName evidence="6">Bifunctional ligase/repressor BirA</fullName>
    </recommendedName>
    <alternativeName>
        <fullName evidence="6">Biotin operon repressor</fullName>
    </alternativeName>
    <alternativeName>
        <fullName evidence="6">Biotin--[acetyl-CoA-carboxylase] ligase</fullName>
        <ecNumber evidence="6">6.3.4.15</ecNumber>
    </alternativeName>
    <alternativeName>
        <fullName evidence="6">Biotin--protein ligase</fullName>
    </alternativeName>
    <alternativeName>
        <fullName evidence="6">Biotin-[acetyl-CoA carboxylase] synthetase</fullName>
    </alternativeName>
</protein>
<gene>
    <name evidence="6" type="primary">birA</name>
    <name evidence="8" type="ordered locus">Thivi_0684</name>
</gene>
<dbReference type="OrthoDB" id="9807064at2"/>
<dbReference type="Gene3D" id="1.10.10.10">
    <property type="entry name" value="Winged helix-like DNA-binding domain superfamily/Winged helix DNA-binding domain"/>
    <property type="match status" value="1"/>
</dbReference>
<dbReference type="AlphaFoldDB" id="I3Y6X0"/>
<reference evidence="8 9" key="1">
    <citation type="submission" date="2012-06" db="EMBL/GenBank/DDBJ databases">
        <title>Complete sequence of Thiocystis violascens DSM 198.</title>
        <authorList>
            <consortium name="US DOE Joint Genome Institute"/>
            <person name="Lucas S."/>
            <person name="Han J."/>
            <person name="Lapidus A."/>
            <person name="Cheng J.-F."/>
            <person name="Goodwin L."/>
            <person name="Pitluck S."/>
            <person name="Peters L."/>
            <person name="Ovchinnikova G."/>
            <person name="Teshima H."/>
            <person name="Detter J.C."/>
            <person name="Han C."/>
            <person name="Tapia R."/>
            <person name="Land M."/>
            <person name="Hauser L."/>
            <person name="Kyrpides N."/>
            <person name="Ivanova N."/>
            <person name="Pagani I."/>
            <person name="Vogl K."/>
            <person name="Liu Z."/>
            <person name="Frigaard N.-U."/>
            <person name="Bryant D."/>
            <person name="Woyke T."/>
        </authorList>
    </citation>
    <scope>NUCLEOTIDE SEQUENCE [LARGE SCALE GENOMIC DNA]</scope>
    <source>
        <strain evidence="9">ATCC 17096 / DSM 198 / 6111</strain>
    </source>
</reference>
<dbReference type="EMBL" id="CP003154">
    <property type="protein sequence ID" value="AFL72738.1"/>
    <property type="molecule type" value="Genomic_DNA"/>
</dbReference>
<dbReference type="Proteomes" id="UP000006062">
    <property type="component" value="Chromosome"/>
</dbReference>
<comment type="catalytic activity">
    <reaction evidence="5 6">
        <text>biotin + L-lysyl-[protein] + ATP = N(6)-biotinyl-L-lysyl-[protein] + AMP + diphosphate + H(+)</text>
        <dbReference type="Rhea" id="RHEA:11756"/>
        <dbReference type="Rhea" id="RHEA-COMP:9752"/>
        <dbReference type="Rhea" id="RHEA-COMP:10505"/>
        <dbReference type="ChEBI" id="CHEBI:15378"/>
        <dbReference type="ChEBI" id="CHEBI:29969"/>
        <dbReference type="ChEBI" id="CHEBI:30616"/>
        <dbReference type="ChEBI" id="CHEBI:33019"/>
        <dbReference type="ChEBI" id="CHEBI:57586"/>
        <dbReference type="ChEBI" id="CHEBI:83144"/>
        <dbReference type="ChEBI" id="CHEBI:456215"/>
        <dbReference type="EC" id="6.3.4.15"/>
    </reaction>
</comment>
<evidence type="ECO:0000256" key="6">
    <source>
        <dbReference type="HAMAP-Rule" id="MF_00978"/>
    </source>
</evidence>
<dbReference type="Gene3D" id="3.30.930.10">
    <property type="entry name" value="Bira Bifunctional Protein, Domain 2"/>
    <property type="match status" value="1"/>
</dbReference>
<dbReference type="GO" id="GO:0006355">
    <property type="term" value="P:regulation of DNA-templated transcription"/>
    <property type="evidence" value="ECO:0007669"/>
    <property type="project" value="UniProtKB-UniRule"/>
</dbReference>
<dbReference type="InterPro" id="IPR004408">
    <property type="entry name" value="Biotin_CoA_COase_ligase"/>
</dbReference>
<dbReference type="eggNOG" id="COG0340">
    <property type="taxonomic scope" value="Bacteria"/>
</dbReference>
<dbReference type="KEGG" id="tvi:Thivi_0684"/>
<name>I3Y6X0_THIV6</name>
<dbReference type="SUPFAM" id="SSF46785">
    <property type="entry name" value="Winged helix' DNA-binding domain"/>
    <property type="match status" value="1"/>
</dbReference>
<evidence type="ECO:0000313" key="9">
    <source>
        <dbReference type="Proteomes" id="UP000006062"/>
    </source>
</evidence>
<keyword evidence="6" id="KW-0804">Transcription</keyword>
<evidence type="ECO:0000256" key="1">
    <source>
        <dbReference type="ARBA" id="ARBA00022598"/>
    </source>
</evidence>
<dbReference type="SUPFAM" id="SSF50037">
    <property type="entry name" value="C-terminal domain of transcriptional repressors"/>
    <property type="match status" value="1"/>
</dbReference>
<dbReference type="EC" id="6.3.4.15" evidence="6"/>
<dbReference type="InterPro" id="IPR003142">
    <property type="entry name" value="BPL_C"/>
</dbReference>
<evidence type="ECO:0000256" key="3">
    <source>
        <dbReference type="ARBA" id="ARBA00022840"/>
    </source>
</evidence>
<dbReference type="GO" id="GO:0004077">
    <property type="term" value="F:biotin--[biotin carboxyl-carrier protein] ligase activity"/>
    <property type="evidence" value="ECO:0007669"/>
    <property type="project" value="UniProtKB-UniRule"/>
</dbReference>
<comment type="similarity">
    <text evidence="6">Belongs to the biotin--protein ligase family.</text>
</comment>
<dbReference type="InterPro" id="IPR008988">
    <property type="entry name" value="Transcriptional_repressor_C"/>
</dbReference>
<dbReference type="NCBIfam" id="TIGR00121">
    <property type="entry name" value="birA_ligase"/>
    <property type="match status" value="1"/>
</dbReference>
<accession>I3Y6X0</accession>
<dbReference type="GO" id="GO:0005524">
    <property type="term" value="F:ATP binding"/>
    <property type="evidence" value="ECO:0007669"/>
    <property type="project" value="UniProtKB-UniRule"/>
</dbReference>
<feature type="domain" description="BPL/LPL catalytic" evidence="7">
    <location>
        <begin position="68"/>
        <end position="261"/>
    </location>
</feature>
<dbReference type="InterPro" id="IPR004143">
    <property type="entry name" value="BPL_LPL_catalytic"/>
</dbReference>
<dbReference type="InterPro" id="IPR013196">
    <property type="entry name" value="HTH_11"/>
</dbReference>
<dbReference type="PANTHER" id="PTHR12835">
    <property type="entry name" value="BIOTIN PROTEIN LIGASE"/>
    <property type="match status" value="1"/>
</dbReference>
<keyword evidence="6" id="KW-0678">Repressor</keyword>
<dbReference type="GO" id="GO:0005737">
    <property type="term" value="C:cytoplasm"/>
    <property type="evidence" value="ECO:0007669"/>
    <property type="project" value="TreeGrafter"/>
</dbReference>
<feature type="binding site" evidence="6">
    <location>
        <position position="188"/>
    </location>
    <ligand>
        <name>biotin</name>
        <dbReference type="ChEBI" id="CHEBI:57586"/>
    </ligand>
</feature>
<dbReference type="InterPro" id="IPR036390">
    <property type="entry name" value="WH_DNA-bd_sf"/>
</dbReference>
<dbReference type="InterPro" id="IPR036388">
    <property type="entry name" value="WH-like_DNA-bd_sf"/>
</dbReference>
<dbReference type="eggNOG" id="COG1654">
    <property type="taxonomic scope" value="Bacteria"/>
</dbReference>
<keyword evidence="6" id="KW-0805">Transcription regulation</keyword>
<dbReference type="GO" id="GO:0003677">
    <property type="term" value="F:DNA binding"/>
    <property type="evidence" value="ECO:0007669"/>
    <property type="project" value="UniProtKB-UniRule"/>
</dbReference>
<dbReference type="CDD" id="cd16442">
    <property type="entry name" value="BPL"/>
    <property type="match status" value="1"/>
</dbReference>
<feature type="binding site" evidence="6">
    <location>
        <begin position="93"/>
        <end position="95"/>
    </location>
    <ligand>
        <name>biotin</name>
        <dbReference type="ChEBI" id="CHEBI:57586"/>
    </ligand>
</feature>
<keyword evidence="4 6" id="KW-0092">Biotin</keyword>
<dbReference type="PANTHER" id="PTHR12835:SF5">
    <property type="entry name" value="BIOTIN--PROTEIN LIGASE"/>
    <property type="match status" value="1"/>
</dbReference>
<dbReference type="RefSeq" id="WP_014777233.1">
    <property type="nucleotide sequence ID" value="NC_018012.1"/>
</dbReference>
<dbReference type="SUPFAM" id="SSF55681">
    <property type="entry name" value="Class II aaRS and biotin synthetases"/>
    <property type="match status" value="1"/>
</dbReference>
<keyword evidence="1 6" id="KW-0436">Ligase</keyword>
<feature type="binding site" evidence="6">
    <location>
        <begin position="121"/>
        <end position="123"/>
    </location>
    <ligand>
        <name>biotin</name>
        <dbReference type="ChEBI" id="CHEBI:57586"/>
    </ligand>
</feature>
<dbReference type="Pfam" id="PF03099">
    <property type="entry name" value="BPL_LplA_LipB"/>
    <property type="match status" value="1"/>
</dbReference>
<dbReference type="Gene3D" id="2.30.30.100">
    <property type="match status" value="1"/>
</dbReference>
<dbReference type="InterPro" id="IPR030855">
    <property type="entry name" value="Bifunct_BirA"/>
</dbReference>
<dbReference type="HOGENOM" id="CLU_051096_4_0_6"/>
<keyword evidence="3 6" id="KW-0067">ATP-binding</keyword>
<feature type="binding site" evidence="6">
    <location>
        <position position="117"/>
    </location>
    <ligand>
        <name>biotin</name>
        <dbReference type="ChEBI" id="CHEBI:57586"/>
    </ligand>
</feature>
<proteinExistence type="inferred from homology"/>
<dbReference type="Pfam" id="PF08279">
    <property type="entry name" value="HTH_11"/>
    <property type="match status" value="1"/>
</dbReference>
<dbReference type="Pfam" id="PF02237">
    <property type="entry name" value="BPL_C"/>
    <property type="match status" value="1"/>
</dbReference>